<dbReference type="Pfam" id="PF18988">
    <property type="entry name" value="DUF5721"/>
    <property type="match status" value="1"/>
</dbReference>
<dbReference type="EMBL" id="VUMS01000015">
    <property type="protein sequence ID" value="MST66932.1"/>
    <property type="molecule type" value="Genomic_DNA"/>
</dbReference>
<evidence type="ECO:0000313" key="2">
    <source>
        <dbReference type="Proteomes" id="UP000440513"/>
    </source>
</evidence>
<dbReference type="AlphaFoldDB" id="A0A7X2P3P7"/>
<dbReference type="RefSeq" id="WP_022170878.1">
    <property type="nucleotide sequence ID" value="NZ_JBQHRC010000001.1"/>
</dbReference>
<reference evidence="1 2" key="1">
    <citation type="submission" date="2019-08" db="EMBL/GenBank/DDBJ databases">
        <title>In-depth cultivation of the pig gut microbiome towards novel bacterial diversity and tailored functional studies.</title>
        <authorList>
            <person name="Wylensek D."/>
            <person name="Hitch T.C.A."/>
            <person name="Clavel T."/>
        </authorList>
    </citation>
    <scope>NUCLEOTIDE SEQUENCE [LARGE SCALE GENOMIC DNA]</scope>
    <source>
        <strain evidence="1 2">BSM-380-WT-5A</strain>
    </source>
</reference>
<keyword evidence="2" id="KW-1185">Reference proteome</keyword>
<dbReference type="Proteomes" id="UP000440513">
    <property type="component" value="Unassembled WGS sequence"/>
</dbReference>
<proteinExistence type="predicted"/>
<accession>A0A7X2P3P7</accession>
<evidence type="ECO:0000313" key="1">
    <source>
        <dbReference type="EMBL" id="MST66932.1"/>
    </source>
</evidence>
<dbReference type="InterPro" id="IPR043779">
    <property type="entry name" value="DUF5721"/>
</dbReference>
<protein>
    <submittedName>
        <fullName evidence="1">Uncharacterized protein</fullName>
    </submittedName>
</protein>
<gene>
    <name evidence="1" type="ORF">FYJ57_09395</name>
</gene>
<sequence>MLALRILDLKDFTGKLFIGEMFQHFSFVEASFTTFVTYTLDGQLHKEFFDSEQKPMRTYCLWEDVQAQCFSIIKGKRTPLNFKIVFQLSSSNVEKLLSQSGIALKPEDIYGLYLNCQFDGKQLLCTTGTSLKIFTLDKQLDRVWDEMVRKFFRKNQVAFEDA</sequence>
<organism evidence="1 2">
    <name type="scientific">Oliverpabstia intestinalis</name>
    <dbReference type="NCBI Taxonomy" id="2606633"/>
    <lineage>
        <taxon>Bacteria</taxon>
        <taxon>Bacillati</taxon>
        <taxon>Bacillota</taxon>
        <taxon>Clostridia</taxon>
        <taxon>Lachnospirales</taxon>
        <taxon>Lachnospiraceae</taxon>
        <taxon>Oliverpabstia</taxon>
    </lineage>
</organism>
<name>A0A7X2P3P7_9FIRM</name>
<comment type="caution">
    <text evidence="1">The sequence shown here is derived from an EMBL/GenBank/DDBJ whole genome shotgun (WGS) entry which is preliminary data.</text>
</comment>